<feature type="compositionally biased region" description="Polar residues" evidence="1">
    <location>
        <begin position="11"/>
        <end position="21"/>
    </location>
</feature>
<dbReference type="GO" id="GO:0003677">
    <property type="term" value="F:DNA binding"/>
    <property type="evidence" value="ECO:0007669"/>
    <property type="project" value="InterPro"/>
</dbReference>
<feature type="domain" description="Helix-turn-helix" evidence="2">
    <location>
        <begin position="33"/>
        <end position="82"/>
    </location>
</feature>
<comment type="caution">
    <text evidence="3">The sequence shown here is derived from an EMBL/GenBank/DDBJ whole genome shotgun (WGS) entry which is preliminary data.</text>
</comment>
<dbReference type="Pfam" id="PF12728">
    <property type="entry name" value="HTH_17"/>
    <property type="match status" value="1"/>
</dbReference>
<evidence type="ECO:0000259" key="2">
    <source>
        <dbReference type="Pfam" id="PF12728"/>
    </source>
</evidence>
<dbReference type="EMBL" id="JACHNF010000001">
    <property type="protein sequence ID" value="MBB5981501.1"/>
    <property type="molecule type" value="Genomic_DNA"/>
</dbReference>
<dbReference type="Proteomes" id="UP000558997">
    <property type="component" value="Unassembled WGS sequence"/>
</dbReference>
<keyword evidence="4" id="KW-1185">Reference proteome</keyword>
<proteinExistence type="predicted"/>
<sequence length="92" mass="9977">MNDLAAKSDESTAAQGSLQPMTTLDVLPTTPLLLTVEQAAQRLGIGRTSVYALLKTGEIESVPVGRLRRIPTECLDEYVRRLRSQIHTATAA</sequence>
<reference evidence="3 4" key="1">
    <citation type="submission" date="2020-08" db="EMBL/GenBank/DDBJ databases">
        <title>Sequencing the genomes of 1000 actinobacteria strains.</title>
        <authorList>
            <person name="Klenk H.-P."/>
        </authorList>
    </citation>
    <scope>NUCLEOTIDE SEQUENCE [LARGE SCALE GENOMIC DNA]</scope>
    <source>
        <strain evidence="3 4">DSM 17294</strain>
    </source>
</reference>
<dbReference type="NCBIfam" id="TIGR01764">
    <property type="entry name" value="excise"/>
    <property type="match status" value="1"/>
</dbReference>
<dbReference type="InterPro" id="IPR041657">
    <property type="entry name" value="HTH_17"/>
</dbReference>
<protein>
    <submittedName>
        <fullName evidence="3">Excisionase family DNA binding protein</fullName>
    </submittedName>
</protein>
<evidence type="ECO:0000256" key="1">
    <source>
        <dbReference type="SAM" id="MobiDB-lite"/>
    </source>
</evidence>
<organism evidence="3 4">
    <name type="scientific">Kribbella solani</name>
    <dbReference type="NCBI Taxonomy" id="236067"/>
    <lineage>
        <taxon>Bacteria</taxon>
        <taxon>Bacillati</taxon>
        <taxon>Actinomycetota</taxon>
        <taxon>Actinomycetes</taxon>
        <taxon>Propionibacteriales</taxon>
        <taxon>Kribbellaceae</taxon>
        <taxon>Kribbella</taxon>
    </lineage>
</organism>
<dbReference type="AlphaFoldDB" id="A0A841DU72"/>
<name>A0A841DU72_9ACTN</name>
<dbReference type="RefSeq" id="WP_238352535.1">
    <property type="nucleotide sequence ID" value="NZ_BAAAVN010000036.1"/>
</dbReference>
<dbReference type="InterPro" id="IPR010093">
    <property type="entry name" value="SinI_DNA-bd"/>
</dbReference>
<accession>A0A841DU72</accession>
<evidence type="ECO:0000313" key="4">
    <source>
        <dbReference type="Proteomes" id="UP000558997"/>
    </source>
</evidence>
<feature type="compositionally biased region" description="Basic and acidic residues" evidence="1">
    <location>
        <begin position="1"/>
        <end position="10"/>
    </location>
</feature>
<feature type="region of interest" description="Disordered" evidence="1">
    <location>
        <begin position="1"/>
        <end position="21"/>
    </location>
</feature>
<gene>
    <name evidence="3" type="ORF">HDA44_004842</name>
</gene>
<evidence type="ECO:0000313" key="3">
    <source>
        <dbReference type="EMBL" id="MBB5981501.1"/>
    </source>
</evidence>